<dbReference type="Proteomes" id="UP001310692">
    <property type="component" value="Unassembled WGS sequence"/>
</dbReference>
<evidence type="ECO:0000313" key="7">
    <source>
        <dbReference type="Proteomes" id="UP001310692"/>
    </source>
</evidence>
<keyword evidence="7" id="KW-1185">Reference proteome</keyword>
<sequence>MGVHQVITGVAALRREPRADGPLDTQLLFGETFVVDEARRGWLHGRAEMDGYEGWVADTDLTPDVSPASHRVRALRTYVYSRPDLKSEPVHLISMNARVEAGERDGNYLQVQGGGWVHQRHLAALNAFEPDFVAVAERFAGTPYLWGGRDSRGLDCSGLVQTAFAAAGMPVPRDSGDQETFFAERWDRVDPASRKQRGDLVFWPGHVGIMVDETGLLHANAGYMETMVEPIDDAVARIMPGEGPVRTLVRRTLP</sequence>
<evidence type="ECO:0000259" key="5">
    <source>
        <dbReference type="PROSITE" id="PS51935"/>
    </source>
</evidence>
<dbReference type="PANTHER" id="PTHR47359:SF3">
    <property type="entry name" value="NLP_P60 DOMAIN-CONTAINING PROTEIN-RELATED"/>
    <property type="match status" value="1"/>
</dbReference>
<dbReference type="PANTHER" id="PTHR47359">
    <property type="entry name" value="PEPTIDOGLYCAN DL-ENDOPEPTIDASE CWLO"/>
    <property type="match status" value="1"/>
</dbReference>
<accession>A0ABU7LWE6</accession>
<dbReference type="InterPro" id="IPR000064">
    <property type="entry name" value="NLP_P60_dom"/>
</dbReference>
<dbReference type="InterPro" id="IPR051794">
    <property type="entry name" value="PG_Endopeptidase_C40"/>
</dbReference>
<feature type="domain" description="NlpC/P60" evidence="5">
    <location>
        <begin position="126"/>
        <end position="253"/>
    </location>
</feature>
<keyword evidence="2" id="KW-0645">Protease</keyword>
<organism evidence="6 7">
    <name type="scientific">Hyphobacterium marinum</name>
    <dbReference type="NCBI Taxonomy" id="3116574"/>
    <lineage>
        <taxon>Bacteria</taxon>
        <taxon>Pseudomonadati</taxon>
        <taxon>Pseudomonadota</taxon>
        <taxon>Alphaproteobacteria</taxon>
        <taxon>Maricaulales</taxon>
        <taxon>Maricaulaceae</taxon>
        <taxon>Hyphobacterium</taxon>
    </lineage>
</organism>
<keyword evidence="4" id="KW-0788">Thiol protease</keyword>
<dbReference type="InterPro" id="IPR038765">
    <property type="entry name" value="Papain-like_cys_pep_sf"/>
</dbReference>
<protein>
    <submittedName>
        <fullName evidence="6">NlpC/P60 family protein</fullName>
    </submittedName>
</protein>
<comment type="caution">
    <text evidence="6">The sequence shown here is derived from an EMBL/GenBank/DDBJ whole genome shotgun (WGS) entry which is preliminary data.</text>
</comment>
<dbReference type="EMBL" id="JAZDRO010000001">
    <property type="protein sequence ID" value="MEE2565801.1"/>
    <property type="molecule type" value="Genomic_DNA"/>
</dbReference>
<dbReference type="InterPro" id="IPR041382">
    <property type="entry name" value="SH3_16"/>
</dbReference>
<dbReference type="Pfam" id="PF18348">
    <property type="entry name" value="SH3_16"/>
    <property type="match status" value="1"/>
</dbReference>
<dbReference type="Gene3D" id="2.30.30.40">
    <property type="entry name" value="SH3 Domains"/>
    <property type="match status" value="1"/>
</dbReference>
<name>A0ABU7LWE6_9PROT</name>
<keyword evidence="3" id="KW-0378">Hydrolase</keyword>
<evidence type="ECO:0000256" key="3">
    <source>
        <dbReference type="ARBA" id="ARBA00022801"/>
    </source>
</evidence>
<dbReference type="Pfam" id="PF00877">
    <property type="entry name" value="NLPC_P60"/>
    <property type="match status" value="1"/>
</dbReference>
<comment type="similarity">
    <text evidence="1">Belongs to the peptidase C40 family.</text>
</comment>
<dbReference type="SUPFAM" id="SSF54001">
    <property type="entry name" value="Cysteine proteinases"/>
    <property type="match status" value="1"/>
</dbReference>
<dbReference type="PROSITE" id="PS51935">
    <property type="entry name" value="NLPC_P60"/>
    <property type="match status" value="1"/>
</dbReference>
<dbReference type="Gene3D" id="3.90.1720.10">
    <property type="entry name" value="endopeptidase domain like (from Nostoc punctiforme)"/>
    <property type="match status" value="1"/>
</dbReference>
<dbReference type="RefSeq" id="WP_330195333.1">
    <property type="nucleotide sequence ID" value="NZ_JAZDRO010000001.1"/>
</dbReference>
<reference evidence="6 7" key="1">
    <citation type="submission" date="2024-01" db="EMBL/GenBank/DDBJ databases">
        <title>Hyphobacterium bacterium isolated from marine sediment.</title>
        <authorList>
            <person name="Zhao S."/>
        </authorList>
    </citation>
    <scope>NUCLEOTIDE SEQUENCE [LARGE SCALE GENOMIC DNA]</scope>
    <source>
        <strain evidence="6 7">Y60-23</strain>
    </source>
</reference>
<gene>
    <name evidence="6" type="ORF">V0U35_03835</name>
</gene>
<evidence type="ECO:0000256" key="1">
    <source>
        <dbReference type="ARBA" id="ARBA00007074"/>
    </source>
</evidence>
<proteinExistence type="inferred from homology"/>
<evidence type="ECO:0000256" key="2">
    <source>
        <dbReference type="ARBA" id="ARBA00022670"/>
    </source>
</evidence>
<evidence type="ECO:0000256" key="4">
    <source>
        <dbReference type="ARBA" id="ARBA00022807"/>
    </source>
</evidence>
<evidence type="ECO:0000313" key="6">
    <source>
        <dbReference type="EMBL" id="MEE2565801.1"/>
    </source>
</evidence>